<comment type="caution">
    <text evidence="1">The sequence shown here is derived from an EMBL/GenBank/DDBJ whole genome shotgun (WGS) entry which is preliminary data.</text>
</comment>
<accession>A0A6A6KTF9</accession>
<evidence type="ECO:0000313" key="2">
    <source>
        <dbReference type="Proteomes" id="UP000467840"/>
    </source>
</evidence>
<dbReference type="EMBL" id="JAAGAX010000015">
    <property type="protein sequence ID" value="KAF2291824.1"/>
    <property type="molecule type" value="Genomic_DNA"/>
</dbReference>
<protein>
    <submittedName>
        <fullName evidence="1">Uncharacterized protein</fullName>
    </submittedName>
</protein>
<evidence type="ECO:0000313" key="1">
    <source>
        <dbReference type="EMBL" id="KAF2291824.1"/>
    </source>
</evidence>
<sequence>MDEEEFRRLLDLFPVVRPRDYHIDLDPSRQSTTRPTQDDDVALETVAYTLLSLPSLAFDYEICIAGEEMAGRMGGAGGDQKKQAIKLLIYTMGAAEAKKFCNAFQQVHRRLVYEELSLDAARSIINSTRSSGEQLSS</sequence>
<dbReference type="Proteomes" id="UP000467840">
    <property type="component" value="Chromosome 2"/>
</dbReference>
<reference evidence="1 2" key="1">
    <citation type="journal article" date="2020" name="Mol. Plant">
        <title>The Chromosome-Based Rubber Tree Genome Provides New Insights into Spurge Genome Evolution and Rubber Biosynthesis.</title>
        <authorList>
            <person name="Liu J."/>
            <person name="Shi C."/>
            <person name="Shi C.C."/>
            <person name="Li W."/>
            <person name="Zhang Q.J."/>
            <person name="Zhang Y."/>
            <person name="Li K."/>
            <person name="Lu H.F."/>
            <person name="Shi C."/>
            <person name="Zhu S.T."/>
            <person name="Xiao Z.Y."/>
            <person name="Nan H."/>
            <person name="Yue Y."/>
            <person name="Zhu X.G."/>
            <person name="Wu Y."/>
            <person name="Hong X.N."/>
            <person name="Fan G.Y."/>
            <person name="Tong Y."/>
            <person name="Zhang D."/>
            <person name="Mao C.L."/>
            <person name="Liu Y.L."/>
            <person name="Hao S.J."/>
            <person name="Liu W.Q."/>
            <person name="Lv M.Q."/>
            <person name="Zhang H.B."/>
            <person name="Liu Y."/>
            <person name="Hu-Tang G.R."/>
            <person name="Wang J.P."/>
            <person name="Wang J.H."/>
            <person name="Sun Y.H."/>
            <person name="Ni S.B."/>
            <person name="Chen W.B."/>
            <person name="Zhang X.C."/>
            <person name="Jiao Y.N."/>
            <person name="Eichler E.E."/>
            <person name="Li G.H."/>
            <person name="Liu X."/>
            <person name="Gao L.Z."/>
        </authorList>
    </citation>
    <scope>NUCLEOTIDE SEQUENCE [LARGE SCALE GENOMIC DNA]</scope>
    <source>
        <strain evidence="2">cv. GT1</strain>
        <tissue evidence="1">Leaf</tissue>
    </source>
</reference>
<name>A0A6A6KTF9_HEVBR</name>
<organism evidence="1 2">
    <name type="scientific">Hevea brasiliensis</name>
    <name type="common">Para rubber tree</name>
    <name type="synonym">Siphonia brasiliensis</name>
    <dbReference type="NCBI Taxonomy" id="3981"/>
    <lineage>
        <taxon>Eukaryota</taxon>
        <taxon>Viridiplantae</taxon>
        <taxon>Streptophyta</taxon>
        <taxon>Embryophyta</taxon>
        <taxon>Tracheophyta</taxon>
        <taxon>Spermatophyta</taxon>
        <taxon>Magnoliopsida</taxon>
        <taxon>eudicotyledons</taxon>
        <taxon>Gunneridae</taxon>
        <taxon>Pentapetalae</taxon>
        <taxon>rosids</taxon>
        <taxon>fabids</taxon>
        <taxon>Malpighiales</taxon>
        <taxon>Euphorbiaceae</taxon>
        <taxon>Crotonoideae</taxon>
        <taxon>Micrandreae</taxon>
        <taxon>Hevea</taxon>
    </lineage>
</organism>
<proteinExistence type="predicted"/>
<dbReference type="PANTHER" id="PTHR35312">
    <property type="entry name" value="OS07G0641800 PROTEIN"/>
    <property type="match status" value="1"/>
</dbReference>
<keyword evidence="2" id="KW-1185">Reference proteome</keyword>
<gene>
    <name evidence="1" type="ORF">GH714_035747</name>
</gene>
<dbReference type="AlphaFoldDB" id="A0A6A6KTF9"/>
<dbReference type="PANTHER" id="PTHR35312:SF1">
    <property type="entry name" value="OS07G0641800 PROTEIN"/>
    <property type="match status" value="1"/>
</dbReference>